<evidence type="ECO:0000256" key="2">
    <source>
        <dbReference type="ARBA" id="ARBA00022723"/>
    </source>
</evidence>
<keyword evidence="5" id="KW-0472">Membrane</keyword>
<dbReference type="InterPro" id="IPR023214">
    <property type="entry name" value="HAD_sf"/>
</dbReference>
<comment type="similarity">
    <text evidence="1">Belongs to the HAD-like hydrolase superfamily. SerB family.</text>
</comment>
<evidence type="ECO:0000256" key="3">
    <source>
        <dbReference type="ARBA" id="ARBA00022801"/>
    </source>
</evidence>
<dbReference type="STRING" id="208480.SAMN02910418_00518"/>
<evidence type="ECO:0000256" key="5">
    <source>
        <dbReference type="SAM" id="Phobius"/>
    </source>
</evidence>
<dbReference type="NCBIfam" id="TIGR01488">
    <property type="entry name" value="HAD-SF-IB"/>
    <property type="match status" value="1"/>
</dbReference>
<dbReference type="InterPro" id="IPR050582">
    <property type="entry name" value="HAD-like_SerB"/>
</dbReference>
<evidence type="ECO:0000313" key="6">
    <source>
        <dbReference type="EMBL" id="OKL54580.1"/>
    </source>
</evidence>
<sequence>MRSSSAAAFFDLDKTVLAKSATLALFRPLLDAGLISRTDVARSAHAQLTYHFLDADHDRSERVRERLSALVAGWAPQAFEQVVRNSLQTRIEPEVFGEALDAIAAHHAAGHDVVIVSASVSDIVTPIAEMLGADHVVASQLEVGEDGRFTGVISDYVYGPAKAEAMERLASRYGWELAHCWAYSDSVTDAPMLQAVGHPVAVNPDRGLATLAMEGGWDIARWANPVPLKPRHALPAVGLLLAVGIGAGLWWWLRDRDQKNA</sequence>
<proteinExistence type="inferred from homology"/>
<dbReference type="InterPro" id="IPR036412">
    <property type="entry name" value="HAD-like_sf"/>
</dbReference>
<comment type="caution">
    <text evidence="6">The sequence shown here is derived from an EMBL/GenBank/DDBJ whole genome shotgun (WGS) entry which is preliminary data.</text>
</comment>
<dbReference type="EMBL" id="MQVR01000012">
    <property type="protein sequence ID" value="OKL54580.1"/>
    <property type="molecule type" value="Genomic_DNA"/>
</dbReference>
<gene>
    <name evidence="6" type="ORF">BSZ39_03385</name>
</gene>
<keyword evidence="3" id="KW-0378">Hydrolase</keyword>
<dbReference type="PANTHER" id="PTHR43344">
    <property type="entry name" value="PHOSPHOSERINE PHOSPHATASE"/>
    <property type="match status" value="1"/>
</dbReference>
<keyword evidence="5" id="KW-0812">Transmembrane</keyword>
<dbReference type="GO" id="GO:0016787">
    <property type="term" value="F:hydrolase activity"/>
    <property type="evidence" value="ECO:0007669"/>
    <property type="project" value="UniProtKB-KW"/>
</dbReference>
<dbReference type="GO" id="GO:0046872">
    <property type="term" value="F:metal ion binding"/>
    <property type="evidence" value="ECO:0007669"/>
    <property type="project" value="UniProtKB-KW"/>
</dbReference>
<dbReference type="PANTHER" id="PTHR43344:SF13">
    <property type="entry name" value="PHOSPHATASE RV3661-RELATED"/>
    <property type="match status" value="1"/>
</dbReference>
<keyword evidence="5" id="KW-1133">Transmembrane helix</keyword>
<accession>A0A1Q5Q4M2</accession>
<keyword evidence="2" id="KW-0479">Metal-binding</keyword>
<dbReference type="Proteomes" id="UP000185628">
    <property type="component" value="Unassembled WGS sequence"/>
</dbReference>
<dbReference type="AlphaFoldDB" id="A0A1Q5Q4M2"/>
<evidence type="ECO:0000313" key="7">
    <source>
        <dbReference type="Proteomes" id="UP000185628"/>
    </source>
</evidence>
<keyword evidence="4" id="KW-0460">Magnesium</keyword>
<dbReference type="Gene3D" id="1.20.1440.100">
    <property type="entry name" value="SG protein - dephosphorylation function"/>
    <property type="match status" value="1"/>
</dbReference>
<name>A0A1Q5Q4M2_9ACTO</name>
<dbReference type="Pfam" id="PF12710">
    <property type="entry name" value="HAD"/>
    <property type="match status" value="1"/>
</dbReference>
<keyword evidence="7" id="KW-1185">Reference proteome</keyword>
<dbReference type="InterPro" id="IPR006385">
    <property type="entry name" value="HAD_hydro_SerB1"/>
</dbReference>
<dbReference type="SUPFAM" id="SSF56784">
    <property type="entry name" value="HAD-like"/>
    <property type="match status" value="1"/>
</dbReference>
<organism evidence="6 7">
    <name type="scientific">Bowdeniella nasicola</name>
    <dbReference type="NCBI Taxonomy" id="208480"/>
    <lineage>
        <taxon>Bacteria</taxon>
        <taxon>Bacillati</taxon>
        <taxon>Actinomycetota</taxon>
        <taxon>Actinomycetes</taxon>
        <taxon>Actinomycetales</taxon>
        <taxon>Actinomycetaceae</taxon>
        <taxon>Bowdeniella</taxon>
    </lineage>
</organism>
<dbReference type="Gene3D" id="3.40.50.1000">
    <property type="entry name" value="HAD superfamily/HAD-like"/>
    <property type="match status" value="1"/>
</dbReference>
<dbReference type="NCBIfam" id="TIGR01490">
    <property type="entry name" value="HAD-SF-IB-hyp1"/>
    <property type="match status" value="1"/>
</dbReference>
<dbReference type="RefSeq" id="WP_073715981.1">
    <property type="nucleotide sequence ID" value="NZ_MQVR01000012.1"/>
</dbReference>
<feature type="transmembrane region" description="Helical" evidence="5">
    <location>
        <begin position="233"/>
        <end position="253"/>
    </location>
</feature>
<protein>
    <recommendedName>
        <fullName evidence="8">HAD-superfamily subfamily IB hydrolase, TIGR01490</fullName>
    </recommendedName>
</protein>
<evidence type="ECO:0008006" key="8">
    <source>
        <dbReference type="Google" id="ProtNLM"/>
    </source>
</evidence>
<reference evidence="7" key="1">
    <citation type="submission" date="2016-12" db="EMBL/GenBank/DDBJ databases">
        <authorList>
            <person name="Meng X."/>
        </authorList>
    </citation>
    <scope>NUCLEOTIDE SEQUENCE [LARGE SCALE GENOMIC DNA]</scope>
    <source>
        <strain evidence="7">DSM 19116</strain>
    </source>
</reference>
<evidence type="ECO:0000256" key="1">
    <source>
        <dbReference type="ARBA" id="ARBA00009184"/>
    </source>
</evidence>
<dbReference type="OrthoDB" id="25607at2"/>
<dbReference type="CDD" id="cd02612">
    <property type="entry name" value="HAD_PGPPase"/>
    <property type="match status" value="1"/>
</dbReference>
<dbReference type="FunFam" id="3.40.50.1000:FF:000025">
    <property type="entry name" value="HAD hydrolase, family IB"/>
    <property type="match status" value="1"/>
</dbReference>
<evidence type="ECO:0000256" key="4">
    <source>
        <dbReference type="ARBA" id="ARBA00022842"/>
    </source>
</evidence>